<dbReference type="InterPro" id="IPR015424">
    <property type="entry name" value="PyrdxlP-dep_Trfase"/>
</dbReference>
<reference evidence="5 6" key="1">
    <citation type="journal article" date="2009" name="J. Bacteriol.">
        <title>Complete genome sequence of Robiginitalea biformata HTCC2501.</title>
        <authorList>
            <person name="Oh H.M."/>
            <person name="Giovannoni S.J."/>
            <person name="Lee K."/>
            <person name="Ferriera S."/>
            <person name="Johnson J."/>
            <person name="Cho J.C."/>
        </authorList>
    </citation>
    <scope>NUCLEOTIDE SEQUENCE [LARGE SCALE GENOMIC DNA]</scope>
    <source>
        <strain evidence="6">ATCC BAA-864 / HTCC2501 / KCTC 12146</strain>
    </source>
</reference>
<comment type="cofactor">
    <cofactor evidence="1">
        <name>pyridoxal 5'-phosphate</name>
        <dbReference type="ChEBI" id="CHEBI:597326"/>
    </cofactor>
</comment>
<dbReference type="InterPro" id="IPR049704">
    <property type="entry name" value="Aminotrans_3_PPA_site"/>
</dbReference>
<evidence type="ECO:0000256" key="3">
    <source>
        <dbReference type="ARBA" id="ARBA00022898"/>
    </source>
</evidence>
<dbReference type="STRING" id="313596.RB2501_14534"/>
<gene>
    <name evidence="5" type="ordered locus">RB2501_14534</name>
</gene>
<accession>A4CL04</accession>
<dbReference type="HOGENOM" id="CLU_010757_1_1_10"/>
<evidence type="ECO:0000256" key="2">
    <source>
        <dbReference type="ARBA" id="ARBA00008954"/>
    </source>
</evidence>
<dbReference type="CDD" id="cd00610">
    <property type="entry name" value="OAT_like"/>
    <property type="match status" value="1"/>
</dbReference>
<keyword evidence="5" id="KW-0808">Transferase</keyword>
<protein>
    <submittedName>
        <fullName evidence="5">Putative enzyme with aminotransferase class-III domain protein</fullName>
    </submittedName>
</protein>
<dbReference type="AlphaFoldDB" id="A4CL04"/>
<dbReference type="KEGG" id="rbi:RB2501_14534"/>
<dbReference type="PANTHER" id="PTHR45688">
    <property type="match status" value="1"/>
</dbReference>
<dbReference type="InterPro" id="IPR005814">
    <property type="entry name" value="Aminotrans_3"/>
</dbReference>
<dbReference type="PANTHER" id="PTHR45688:SF13">
    <property type="entry name" value="ALANINE--GLYOXYLATE AMINOTRANSFERASE 2-LIKE"/>
    <property type="match status" value="1"/>
</dbReference>
<dbReference type="Pfam" id="PF00202">
    <property type="entry name" value="Aminotran_3"/>
    <property type="match status" value="1"/>
</dbReference>
<comment type="similarity">
    <text evidence="2">Belongs to the class-III pyridoxal-phosphate-dependent aminotransferase family.</text>
</comment>
<dbReference type="GO" id="GO:0008483">
    <property type="term" value="F:transaminase activity"/>
    <property type="evidence" value="ECO:0007669"/>
    <property type="project" value="UniProtKB-KW"/>
</dbReference>
<dbReference type="Proteomes" id="UP000009049">
    <property type="component" value="Chromosome"/>
</dbReference>
<dbReference type="eggNOG" id="COG2334">
    <property type="taxonomic scope" value="Bacteria"/>
</dbReference>
<keyword evidence="3" id="KW-0663">Pyridoxal phosphate</keyword>
<evidence type="ECO:0000259" key="4">
    <source>
        <dbReference type="Pfam" id="PF01636"/>
    </source>
</evidence>
<dbReference type="RefSeq" id="WP_015754869.1">
    <property type="nucleotide sequence ID" value="NC_013222.1"/>
</dbReference>
<dbReference type="InterPro" id="IPR002575">
    <property type="entry name" value="Aminoglycoside_PTrfase"/>
</dbReference>
<dbReference type="Gene3D" id="3.90.1150.10">
    <property type="entry name" value="Aspartate Aminotransferase, domain 1"/>
    <property type="match status" value="1"/>
</dbReference>
<keyword evidence="5" id="KW-0032">Aminotransferase</keyword>
<dbReference type="Gene3D" id="3.40.640.10">
    <property type="entry name" value="Type I PLP-dependent aspartate aminotransferase-like (Major domain)"/>
    <property type="match status" value="1"/>
</dbReference>
<name>A4CL04_ROBBH</name>
<dbReference type="OrthoDB" id="9801052at2"/>
<dbReference type="GO" id="GO:0030170">
    <property type="term" value="F:pyridoxal phosphate binding"/>
    <property type="evidence" value="ECO:0007669"/>
    <property type="project" value="InterPro"/>
</dbReference>
<proteinExistence type="inferred from homology"/>
<dbReference type="Pfam" id="PF01636">
    <property type="entry name" value="APH"/>
    <property type="match status" value="1"/>
</dbReference>
<sequence>MKPLFREIERRFGIVPRSATPLEGYEDRTYLLESARGRWVLKEHTARPGLGTRLDLEARMMEHFREGSGFAFPNQLRSGSGETHFMFDGKSYRILEYLEGAFMAESQQDGPLLESLGRLLGEMANLSASFGPVATSPEPSAWDLQHLGLSLPYIQEIADINLQSRVAYMVQQYEAEVTPKAYRLRRGLIHNDANDWNILVRDGRVTGLIDFGDACHSWLAADLAVGLTYALMAAEDPLQAAEPILRSYCSVFPLEELEADLLYYLIGGRLCMSLCQAAHAAKIRPDSGYITISQEPAQRLLRKWIRLGPRAASRAFRRAAGLEVTASPTAEAYQKRRSGLLSPSLSLSYDTPIVMERAAFQYMFAGDGTTYLDAYNNIIQVGHCHPEVVGRTRDALRKLNTNTRYHYDSLLDYAETLLGYFPPPLSRVFLVNSGSAATDLALRLARAFTGRQRVVALEHGYHGNTAAAIAISPYKHRPGDKHPQTTICPMPKVFGSGWADDGTAGRQFSGPCLDRIRDEAEAPAAFIAEPIMGCGGQVPLPKGYLEAIYPAIRARGGLCISDEVQVGFGRLGNSFLGFQKYGVVPDLVILGKPMGNGHPLGAVVCTPEIADAFANGPEFFSSFGGNPVSCAAGKAVLDVIRHEGLQAHAAKTGNYLMEGLRSLGKLYPNLADVRGEGLFVGAELVDGEGNPATSLAARVKNALKEKRVLVGTDGPHDNVLKIKPPLPFDTGNCDELIEKLGAILAIQNNSK</sequence>
<dbReference type="SUPFAM" id="SSF53383">
    <property type="entry name" value="PLP-dependent transferases"/>
    <property type="match status" value="1"/>
</dbReference>
<evidence type="ECO:0000313" key="6">
    <source>
        <dbReference type="Proteomes" id="UP000009049"/>
    </source>
</evidence>
<dbReference type="InterPro" id="IPR011009">
    <property type="entry name" value="Kinase-like_dom_sf"/>
</dbReference>
<dbReference type="InterPro" id="IPR015422">
    <property type="entry name" value="PyrdxlP-dep_Trfase_small"/>
</dbReference>
<keyword evidence="6" id="KW-1185">Reference proteome</keyword>
<dbReference type="Gene3D" id="3.90.1200.10">
    <property type="match status" value="1"/>
</dbReference>
<dbReference type="SUPFAM" id="SSF56112">
    <property type="entry name" value="Protein kinase-like (PK-like)"/>
    <property type="match status" value="1"/>
</dbReference>
<dbReference type="eggNOG" id="COG0160">
    <property type="taxonomic scope" value="Bacteria"/>
</dbReference>
<dbReference type="InterPro" id="IPR015421">
    <property type="entry name" value="PyrdxlP-dep_Trfase_major"/>
</dbReference>
<organism evidence="5 6">
    <name type="scientific">Robiginitalea biformata (strain ATCC BAA-864 / DSM 15991 / KCTC 12146 / HTCC2501)</name>
    <dbReference type="NCBI Taxonomy" id="313596"/>
    <lineage>
        <taxon>Bacteria</taxon>
        <taxon>Pseudomonadati</taxon>
        <taxon>Bacteroidota</taxon>
        <taxon>Flavobacteriia</taxon>
        <taxon>Flavobacteriales</taxon>
        <taxon>Flavobacteriaceae</taxon>
        <taxon>Robiginitalea</taxon>
    </lineage>
</organism>
<evidence type="ECO:0000313" key="5">
    <source>
        <dbReference type="EMBL" id="EAR15553.1"/>
    </source>
</evidence>
<evidence type="ECO:0000256" key="1">
    <source>
        <dbReference type="ARBA" id="ARBA00001933"/>
    </source>
</evidence>
<feature type="domain" description="Aminoglycoside phosphotransferase" evidence="4">
    <location>
        <begin position="23"/>
        <end position="241"/>
    </location>
</feature>
<dbReference type="EMBL" id="CP001712">
    <property type="protein sequence ID" value="EAR15553.1"/>
    <property type="molecule type" value="Genomic_DNA"/>
</dbReference>
<dbReference type="PROSITE" id="PS00600">
    <property type="entry name" value="AA_TRANSFER_CLASS_3"/>
    <property type="match status" value="1"/>
</dbReference>